<keyword evidence="1" id="KW-0472">Membrane</keyword>
<protein>
    <submittedName>
        <fullName evidence="2">Uncharacterized protein</fullName>
    </submittedName>
</protein>
<proteinExistence type="predicted"/>
<sequence>MRFARLTYLIAGVCGLAILLPQYFLEARIGRDFPPPITHPEYYYGFIGVAAAWQFAFIIISRDPMRYRPVMVPAIVEKLSFGVAMITLFTGDRLSAQILAAGLLDLMFGALFIIAYLKLRKARLA</sequence>
<name>A0A0B6X0B6_9BACT</name>
<dbReference type="RefSeq" id="WP_041976442.1">
    <property type="nucleotide sequence ID" value="NZ_CBXV010000006.1"/>
</dbReference>
<evidence type="ECO:0000256" key="1">
    <source>
        <dbReference type="SAM" id="Phobius"/>
    </source>
</evidence>
<dbReference type="EMBL" id="CBXV010000006">
    <property type="protein sequence ID" value="CDM65850.1"/>
    <property type="molecule type" value="Genomic_DNA"/>
</dbReference>
<keyword evidence="3" id="KW-1185">Reference proteome</keyword>
<accession>A0A0B6X0B6</accession>
<feature type="transmembrane region" description="Helical" evidence="1">
    <location>
        <begin position="72"/>
        <end position="90"/>
    </location>
</feature>
<keyword evidence="1" id="KW-1133">Transmembrane helix</keyword>
<feature type="transmembrane region" description="Helical" evidence="1">
    <location>
        <begin position="96"/>
        <end position="117"/>
    </location>
</feature>
<feature type="transmembrane region" description="Helical" evidence="1">
    <location>
        <begin position="43"/>
        <end position="60"/>
    </location>
</feature>
<evidence type="ECO:0000313" key="2">
    <source>
        <dbReference type="EMBL" id="CDM65850.1"/>
    </source>
</evidence>
<evidence type="ECO:0000313" key="3">
    <source>
        <dbReference type="Proteomes" id="UP000031518"/>
    </source>
</evidence>
<dbReference type="AlphaFoldDB" id="A0A0B6X0B6"/>
<keyword evidence="1" id="KW-0812">Transmembrane</keyword>
<organism evidence="2 3">
    <name type="scientific">Pyrinomonas methylaliphatogenes</name>
    <dbReference type="NCBI Taxonomy" id="454194"/>
    <lineage>
        <taxon>Bacteria</taxon>
        <taxon>Pseudomonadati</taxon>
        <taxon>Acidobacteriota</taxon>
        <taxon>Blastocatellia</taxon>
        <taxon>Blastocatellales</taxon>
        <taxon>Pyrinomonadaceae</taxon>
        <taxon>Pyrinomonas</taxon>
    </lineage>
</organism>
<reference evidence="2 3" key="1">
    <citation type="submission" date="2013-12" db="EMBL/GenBank/DDBJ databases">
        <authorList>
            <person name="Stott M."/>
        </authorList>
    </citation>
    <scope>NUCLEOTIDE SEQUENCE [LARGE SCALE GENOMIC DNA]</scope>
    <source>
        <strain evidence="2 3">K22</strain>
    </source>
</reference>
<reference evidence="2 3" key="2">
    <citation type="submission" date="2015-01" db="EMBL/GenBank/DDBJ databases">
        <title>Complete genome sequence of Pyrinomonas methylaliphatogenes type strain K22T.</title>
        <authorList>
            <person name="Lee K.C.Y."/>
            <person name="Power J.F."/>
            <person name="Dunfield P.F."/>
            <person name="Morgan X.C."/>
            <person name="Huttenhower C."/>
            <person name="Stott M.B."/>
        </authorList>
    </citation>
    <scope>NUCLEOTIDE SEQUENCE [LARGE SCALE GENOMIC DNA]</scope>
    <source>
        <strain evidence="2 3">K22</strain>
    </source>
</reference>
<dbReference type="OrthoDB" id="7408369at2"/>
<dbReference type="Proteomes" id="UP000031518">
    <property type="component" value="Unassembled WGS sequence"/>
</dbReference>
<gene>
    <name evidence="2" type="ORF">PYK22_01858</name>
</gene>